<sequence>MRSTRWLSLLTLVTAVSACEPPPEESARAEVQLPGEDFYPEGIASSSDGTLYVGSVGTGAIARARPGELGAHVFVPGRPAFGIYGLAVDEAHGTLWACTYDDTLPPAQPSHLAAYGLATGELKASHPLPGSSGFCNDIALDAAGNVYATDTLANTVVRLAVGGNELTTWAEDEAFAPVVEGDFTLNGIAYDGAGTLYVVKSDTGTLFSIAIQADGSAGAPVTIPVEPALEAPDGLEWLDAQRLLVVENTPGRVSVVTHSGGSGTKEVIANGFGEPTTAALTDDGAWVLEAQLGFFFGAPGVPSLPFRVHRVVVPQAPLLP</sequence>
<dbReference type="EMBL" id="RAWB01000330">
    <property type="protein sequence ID" value="RKH53352.1"/>
    <property type="molecule type" value="Genomic_DNA"/>
</dbReference>
<accession>A0A3A8PLF2</accession>
<organism evidence="1 2">
    <name type="scientific">Corallococcus llansteffanensis</name>
    <dbReference type="NCBI Taxonomy" id="2316731"/>
    <lineage>
        <taxon>Bacteria</taxon>
        <taxon>Pseudomonadati</taxon>
        <taxon>Myxococcota</taxon>
        <taxon>Myxococcia</taxon>
        <taxon>Myxococcales</taxon>
        <taxon>Cystobacterineae</taxon>
        <taxon>Myxococcaceae</taxon>
        <taxon>Corallococcus</taxon>
    </lineage>
</organism>
<dbReference type="InterPro" id="IPR053224">
    <property type="entry name" value="Sensory_adhesion_molecule"/>
</dbReference>
<gene>
    <name evidence="1" type="ORF">D7V93_26830</name>
</gene>
<dbReference type="AlphaFoldDB" id="A0A3A8PLF2"/>
<dbReference type="Gene3D" id="2.120.10.30">
    <property type="entry name" value="TolB, C-terminal domain"/>
    <property type="match status" value="1"/>
</dbReference>
<proteinExistence type="predicted"/>
<dbReference type="Proteomes" id="UP000272888">
    <property type="component" value="Unassembled WGS sequence"/>
</dbReference>
<dbReference type="InterPro" id="IPR011042">
    <property type="entry name" value="6-blade_b-propeller_TolB-like"/>
</dbReference>
<dbReference type="RefSeq" id="WP_120646103.1">
    <property type="nucleotide sequence ID" value="NZ_RAWB01000330.1"/>
</dbReference>
<keyword evidence="2" id="KW-1185">Reference proteome</keyword>
<dbReference type="PANTHER" id="PTHR31460">
    <property type="match status" value="1"/>
</dbReference>
<dbReference type="PROSITE" id="PS51257">
    <property type="entry name" value="PROKAR_LIPOPROTEIN"/>
    <property type="match status" value="1"/>
</dbReference>
<dbReference type="SUPFAM" id="SSF63829">
    <property type="entry name" value="Calcium-dependent phosphotriesterase"/>
    <property type="match status" value="1"/>
</dbReference>
<evidence type="ECO:0008006" key="3">
    <source>
        <dbReference type="Google" id="ProtNLM"/>
    </source>
</evidence>
<reference evidence="2" key="1">
    <citation type="submission" date="2018-09" db="EMBL/GenBank/DDBJ databases">
        <authorList>
            <person name="Livingstone P.G."/>
            <person name="Whitworth D.E."/>
        </authorList>
    </citation>
    <scope>NUCLEOTIDE SEQUENCE [LARGE SCALE GENOMIC DNA]</scope>
    <source>
        <strain evidence="2">CA051B</strain>
    </source>
</reference>
<name>A0A3A8PLF2_9BACT</name>
<dbReference type="PANTHER" id="PTHR31460:SF3">
    <property type="entry name" value="MESOCENTIN"/>
    <property type="match status" value="1"/>
</dbReference>
<comment type="caution">
    <text evidence="1">The sequence shown here is derived from an EMBL/GenBank/DDBJ whole genome shotgun (WGS) entry which is preliminary data.</text>
</comment>
<evidence type="ECO:0000313" key="2">
    <source>
        <dbReference type="Proteomes" id="UP000272888"/>
    </source>
</evidence>
<protein>
    <recommendedName>
        <fullName evidence="3">SMP-30/Gluconolactonase/LRE-like region domain-containing protein</fullName>
    </recommendedName>
</protein>
<evidence type="ECO:0000313" key="1">
    <source>
        <dbReference type="EMBL" id="RKH53352.1"/>
    </source>
</evidence>